<accession>A0ABD3KEY0</accession>
<proteinExistence type="predicted"/>
<comment type="caution">
    <text evidence="2">The sequence shown here is derived from an EMBL/GenBank/DDBJ whole genome shotgun (WGS) entry which is preliminary data.</text>
</comment>
<protein>
    <submittedName>
        <fullName evidence="2">Uncharacterized protein</fullName>
    </submittedName>
</protein>
<dbReference type="AlphaFoldDB" id="A0ABD3KEY0"/>
<feature type="compositionally biased region" description="Polar residues" evidence="1">
    <location>
        <begin position="26"/>
        <end position="40"/>
    </location>
</feature>
<keyword evidence="3" id="KW-1185">Reference proteome</keyword>
<evidence type="ECO:0000313" key="3">
    <source>
        <dbReference type="Proteomes" id="UP001634007"/>
    </source>
</evidence>
<sequence length="133" mass="14672">MASELELVLEMEDQRVPPDLHHLISDSPSSFDPNSTQHPSTLTLPQSLYFYPQSDALVTGSAYVLVTRARLGWENAFSALTSYVASADYVGRGCHSRPQGMVLSLPPPSKALFYTKDEKQRMFHTTEGAVLLG</sequence>
<dbReference type="EMBL" id="JBJKBG010000006">
    <property type="protein sequence ID" value="KAL3735536.1"/>
    <property type="molecule type" value="Genomic_DNA"/>
</dbReference>
<name>A0ABD3KEY0_EUCGL</name>
<gene>
    <name evidence="2" type="ORF">ACJRO7_024630</name>
</gene>
<reference evidence="2 3" key="1">
    <citation type="submission" date="2024-11" db="EMBL/GenBank/DDBJ databases">
        <title>Chromosome-level genome assembly of Eucalyptus globulus Labill. provides insights into its genome evolution.</title>
        <authorList>
            <person name="Li X."/>
        </authorList>
    </citation>
    <scope>NUCLEOTIDE SEQUENCE [LARGE SCALE GENOMIC DNA]</scope>
    <source>
        <strain evidence="2">CL2024</strain>
        <tissue evidence="2">Fresh tender leaves</tissue>
    </source>
</reference>
<evidence type="ECO:0000256" key="1">
    <source>
        <dbReference type="SAM" id="MobiDB-lite"/>
    </source>
</evidence>
<feature type="region of interest" description="Disordered" evidence="1">
    <location>
        <begin position="19"/>
        <end position="40"/>
    </location>
</feature>
<organism evidence="2 3">
    <name type="scientific">Eucalyptus globulus</name>
    <name type="common">Tasmanian blue gum</name>
    <dbReference type="NCBI Taxonomy" id="34317"/>
    <lineage>
        <taxon>Eukaryota</taxon>
        <taxon>Viridiplantae</taxon>
        <taxon>Streptophyta</taxon>
        <taxon>Embryophyta</taxon>
        <taxon>Tracheophyta</taxon>
        <taxon>Spermatophyta</taxon>
        <taxon>Magnoliopsida</taxon>
        <taxon>eudicotyledons</taxon>
        <taxon>Gunneridae</taxon>
        <taxon>Pentapetalae</taxon>
        <taxon>rosids</taxon>
        <taxon>malvids</taxon>
        <taxon>Myrtales</taxon>
        <taxon>Myrtaceae</taxon>
        <taxon>Myrtoideae</taxon>
        <taxon>Eucalypteae</taxon>
        <taxon>Eucalyptus</taxon>
    </lineage>
</organism>
<evidence type="ECO:0000313" key="2">
    <source>
        <dbReference type="EMBL" id="KAL3735536.1"/>
    </source>
</evidence>
<dbReference type="Proteomes" id="UP001634007">
    <property type="component" value="Unassembled WGS sequence"/>
</dbReference>